<evidence type="ECO:0000313" key="1">
    <source>
        <dbReference type="EMBL" id="KAG8068552.1"/>
    </source>
</evidence>
<keyword evidence="2" id="KW-1185">Reference proteome</keyword>
<protein>
    <submittedName>
        <fullName evidence="1">Uncharacterized protein</fullName>
    </submittedName>
</protein>
<evidence type="ECO:0000313" key="2">
    <source>
        <dbReference type="Proteomes" id="UP000729402"/>
    </source>
</evidence>
<name>A0A8J5VFV4_ZIZPA</name>
<reference evidence="1" key="2">
    <citation type="submission" date="2021-02" db="EMBL/GenBank/DDBJ databases">
        <authorList>
            <person name="Kimball J.A."/>
            <person name="Haas M.W."/>
            <person name="Macchietto M."/>
            <person name="Kono T."/>
            <person name="Duquette J."/>
            <person name="Shao M."/>
        </authorList>
    </citation>
    <scope>NUCLEOTIDE SEQUENCE</scope>
    <source>
        <tissue evidence="1">Fresh leaf tissue</tissue>
    </source>
</reference>
<gene>
    <name evidence="1" type="ORF">GUJ93_ZPchr0005g15558</name>
</gene>
<dbReference type="AlphaFoldDB" id="A0A8J5VFV4"/>
<comment type="caution">
    <text evidence="1">The sequence shown here is derived from an EMBL/GenBank/DDBJ whole genome shotgun (WGS) entry which is preliminary data.</text>
</comment>
<organism evidence="1 2">
    <name type="scientific">Zizania palustris</name>
    <name type="common">Northern wild rice</name>
    <dbReference type="NCBI Taxonomy" id="103762"/>
    <lineage>
        <taxon>Eukaryota</taxon>
        <taxon>Viridiplantae</taxon>
        <taxon>Streptophyta</taxon>
        <taxon>Embryophyta</taxon>
        <taxon>Tracheophyta</taxon>
        <taxon>Spermatophyta</taxon>
        <taxon>Magnoliopsida</taxon>
        <taxon>Liliopsida</taxon>
        <taxon>Poales</taxon>
        <taxon>Poaceae</taxon>
        <taxon>BOP clade</taxon>
        <taxon>Oryzoideae</taxon>
        <taxon>Oryzeae</taxon>
        <taxon>Zizaniinae</taxon>
        <taxon>Zizania</taxon>
    </lineage>
</organism>
<dbReference type="EMBL" id="JAAALK010000284">
    <property type="protein sequence ID" value="KAG8068552.1"/>
    <property type="molecule type" value="Genomic_DNA"/>
</dbReference>
<dbReference type="Proteomes" id="UP000729402">
    <property type="component" value="Unassembled WGS sequence"/>
</dbReference>
<accession>A0A8J5VFV4</accession>
<proteinExistence type="predicted"/>
<sequence>MVRALLASLSVRLIVMALSSFSFLTSSAPACSRGFLWMSQRSAEDARLDDDRAGLLLLLLLLLPLRFNLLEEEEEGVLLLLTLVLLLSQRSHASAREMLLPPFGARRSVGGGGTDTPQALVLCASYLSTESARPGLGLEGDEEEVGRMVRHRVWIEGASISLLGGVGSRAGRAALARDCCRRSMSIEQRQIRTARRAVNDRTRNWWTAPWRRHAYLWPQGSMIPIHTGSRRSYADG</sequence>
<reference evidence="1" key="1">
    <citation type="journal article" date="2021" name="bioRxiv">
        <title>Whole Genome Assembly and Annotation of Northern Wild Rice, Zizania palustris L., Supports a Whole Genome Duplication in the Zizania Genus.</title>
        <authorList>
            <person name="Haas M."/>
            <person name="Kono T."/>
            <person name="Macchietto M."/>
            <person name="Millas R."/>
            <person name="McGilp L."/>
            <person name="Shao M."/>
            <person name="Duquette J."/>
            <person name="Hirsch C.N."/>
            <person name="Kimball J."/>
        </authorList>
    </citation>
    <scope>NUCLEOTIDE SEQUENCE</scope>
    <source>
        <tissue evidence="1">Fresh leaf tissue</tissue>
    </source>
</reference>